<evidence type="ECO:0000313" key="3">
    <source>
        <dbReference type="EMBL" id="KAK8130402.1"/>
    </source>
</evidence>
<dbReference type="GO" id="GO:0005524">
    <property type="term" value="F:ATP binding"/>
    <property type="evidence" value="ECO:0007669"/>
    <property type="project" value="UniProtKB-UniRule"/>
</dbReference>
<protein>
    <recommendedName>
        <fullName evidence="2">Protein kinase domain-containing protein</fullName>
    </recommendedName>
</protein>
<dbReference type="AlphaFoldDB" id="A0AAW0R934"/>
<dbReference type="Gene3D" id="1.10.510.10">
    <property type="entry name" value="Transferase(Phosphotransferase) domain 1"/>
    <property type="match status" value="1"/>
</dbReference>
<keyword evidence="1" id="KW-0547">Nucleotide-binding</keyword>
<dbReference type="PROSITE" id="PS00107">
    <property type="entry name" value="PROTEIN_KINASE_ATP"/>
    <property type="match status" value="1"/>
</dbReference>
<sequence length="254" mass="29144">MANQLFNFGPPVAQVNALQWFFEDTRWQGRFEWLGLVGHGAYGVCVRVRQHFADPANPQGPARDFILKQANSTAHEPNLRREMMRLGRVAGGMHIVRPILLERSPFYDFDAVPAHQFIHPSRKGHLRGLWHKKGFMLGPALLMEPLENGTLYQFFEKRQAHNLPLLPNRLLWRFFLCLVRACIAMAYPRPFQDQAVQSLEIPNFEQEPGDFTHTDLHGGNVLLGDTNVFMQEHQITPILKLIDFGAWLNAAQNN</sequence>
<organism evidence="3 4">
    <name type="scientific">Apiospora kogelbergensis</name>
    <dbReference type="NCBI Taxonomy" id="1337665"/>
    <lineage>
        <taxon>Eukaryota</taxon>
        <taxon>Fungi</taxon>
        <taxon>Dikarya</taxon>
        <taxon>Ascomycota</taxon>
        <taxon>Pezizomycotina</taxon>
        <taxon>Sordariomycetes</taxon>
        <taxon>Xylariomycetidae</taxon>
        <taxon>Amphisphaeriales</taxon>
        <taxon>Apiosporaceae</taxon>
        <taxon>Apiospora</taxon>
    </lineage>
</organism>
<accession>A0AAW0R934</accession>
<dbReference type="SUPFAM" id="SSF56112">
    <property type="entry name" value="Protein kinase-like (PK-like)"/>
    <property type="match status" value="1"/>
</dbReference>
<dbReference type="InterPro" id="IPR000719">
    <property type="entry name" value="Prot_kinase_dom"/>
</dbReference>
<dbReference type="InterPro" id="IPR017441">
    <property type="entry name" value="Protein_kinase_ATP_BS"/>
</dbReference>
<proteinExistence type="predicted"/>
<dbReference type="EMBL" id="JAQQWP010000002">
    <property type="protein sequence ID" value="KAK8130402.1"/>
    <property type="molecule type" value="Genomic_DNA"/>
</dbReference>
<evidence type="ECO:0000256" key="1">
    <source>
        <dbReference type="PROSITE-ProRule" id="PRU10141"/>
    </source>
</evidence>
<dbReference type="GO" id="GO:0004672">
    <property type="term" value="F:protein kinase activity"/>
    <property type="evidence" value="ECO:0007669"/>
    <property type="project" value="InterPro"/>
</dbReference>
<keyword evidence="1" id="KW-0067">ATP-binding</keyword>
<evidence type="ECO:0000313" key="4">
    <source>
        <dbReference type="Proteomes" id="UP001392437"/>
    </source>
</evidence>
<dbReference type="PROSITE" id="PS50011">
    <property type="entry name" value="PROTEIN_KINASE_DOM"/>
    <property type="match status" value="1"/>
</dbReference>
<dbReference type="Proteomes" id="UP001392437">
    <property type="component" value="Unassembled WGS sequence"/>
</dbReference>
<evidence type="ECO:0000259" key="2">
    <source>
        <dbReference type="PROSITE" id="PS50011"/>
    </source>
</evidence>
<comment type="caution">
    <text evidence="3">The sequence shown here is derived from an EMBL/GenBank/DDBJ whole genome shotgun (WGS) entry which is preliminary data.</text>
</comment>
<feature type="binding site" evidence="1">
    <location>
        <position position="68"/>
    </location>
    <ligand>
        <name>ATP</name>
        <dbReference type="ChEBI" id="CHEBI:30616"/>
    </ligand>
</feature>
<dbReference type="InterPro" id="IPR011009">
    <property type="entry name" value="Kinase-like_dom_sf"/>
</dbReference>
<reference evidence="3 4" key="1">
    <citation type="submission" date="2023-01" db="EMBL/GenBank/DDBJ databases">
        <title>Analysis of 21 Apiospora genomes using comparative genomics revels a genus with tremendous synthesis potential of carbohydrate active enzymes and secondary metabolites.</title>
        <authorList>
            <person name="Sorensen T."/>
        </authorList>
    </citation>
    <scope>NUCLEOTIDE SEQUENCE [LARGE SCALE GENOMIC DNA]</scope>
    <source>
        <strain evidence="3 4">CBS 117206</strain>
    </source>
</reference>
<keyword evidence="4" id="KW-1185">Reference proteome</keyword>
<gene>
    <name evidence="3" type="ORF">PG999_002782</name>
</gene>
<name>A0AAW0R934_9PEZI</name>
<feature type="domain" description="Protein kinase" evidence="2">
    <location>
        <begin position="31"/>
        <end position="254"/>
    </location>
</feature>